<name>A0AAV8Y5W6_9CUCU</name>
<sequence length="108" mass="12389">MKDREICKKWIGKLLNLKSDDPVVKKNRNSFFKYMLQILLKGAQHDSQTPQYDSGDQKKKKVDDEEVTFMSKWSVDNRTYIAAKPLPGQGALIYMAVSSDPSLGWDHP</sequence>
<comment type="caution">
    <text evidence="2">The sequence shown here is derived from an EMBL/GenBank/DDBJ whole genome shotgun (WGS) entry which is preliminary data.</text>
</comment>
<protein>
    <recommendedName>
        <fullName evidence="1">DUF4485 domain-containing protein</fullName>
    </recommendedName>
</protein>
<organism evidence="2 3">
    <name type="scientific">Aromia moschata</name>
    <dbReference type="NCBI Taxonomy" id="1265417"/>
    <lineage>
        <taxon>Eukaryota</taxon>
        <taxon>Metazoa</taxon>
        <taxon>Ecdysozoa</taxon>
        <taxon>Arthropoda</taxon>
        <taxon>Hexapoda</taxon>
        <taxon>Insecta</taxon>
        <taxon>Pterygota</taxon>
        <taxon>Neoptera</taxon>
        <taxon>Endopterygota</taxon>
        <taxon>Coleoptera</taxon>
        <taxon>Polyphaga</taxon>
        <taxon>Cucujiformia</taxon>
        <taxon>Chrysomeloidea</taxon>
        <taxon>Cerambycidae</taxon>
        <taxon>Cerambycinae</taxon>
        <taxon>Callichromatini</taxon>
        <taxon>Aromia</taxon>
    </lineage>
</organism>
<evidence type="ECO:0000313" key="2">
    <source>
        <dbReference type="EMBL" id="KAJ8946853.1"/>
    </source>
</evidence>
<evidence type="ECO:0000313" key="3">
    <source>
        <dbReference type="Proteomes" id="UP001162162"/>
    </source>
</evidence>
<dbReference type="Pfam" id="PF14846">
    <property type="entry name" value="DUF4485"/>
    <property type="match status" value="1"/>
</dbReference>
<dbReference type="Proteomes" id="UP001162162">
    <property type="component" value="Unassembled WGS sequence"/>
</dbReference>
<evidence type="ECO:0000259" key="1">
    <source>
        <dbReference type="Pfam" id="PF14846"/>
    </source>
</evidence>
<proteinExistence type="predicted"/>
<keyword evidence="3" id="KW-1185">Reference proteome</keyword>
<reference evidence="2" key="1">
    <citation type="journal article" date="2023" name="Insect Mol. Biol.">
        <title>Genome sequencing provides insights into the evolution of gene families encoding plant cell wall-degrading enzymes in longhorned beetles.</title>
        <authorList>
            <person name="Shin N.R."/>
            <person name="Okamura Y."/>
            <person name="Kirsch R."/>
            <person name="Pauchet Y."/>
        </authorList>
    </citation>
    <scope>NUCLEOTIDE SEQUENCE</scope>
    <source>
        <strain evidence="2">AMC_N1</strain>
    </source>
</reference>
<accession>A0AAV8Y5W6</accession>
<feature type="domain" description="DUF4485" evidence="1">
    <location>
        <begin position="2"/>
        <end position="43"/>
    </location>
</feature>
<dbReference type="InterPro" id="IPR027831">
    <property type="entry name" value="DUF4485"/>
</dbReference>
<dbReference type="AlphaFoldDB" id="A0AAV8Y5W6"/>
<gene>
    <name evidence="2" type="ORF">NQ318_006763</name>
</gene>
<dbReference type="EMBL" id="JAPWTK010000174">
    <property type="protein sequence ID" value="KAJ8946853.1"/>
    <property type="molecule type" value="Genomic_DNA"/>
</dbReference>